<dbReference type="EMBL" id="LT629785">
    <property type="protein sequence ID" value="SDU11095.1"/>
    <property type="molecule type" value="Genomic_DNA"/>
</dbReference>
<gene>
    <name evidence="1" type="ORF">SAMN05216296_1829</name>
</gene>
<proteinExistence type="predicted"/>
<evidence type="ECO:0000313" key="1">
    <source>
        <dbReference type="EMBL" id="SDU11095.1"/>
    </source>
</evidence>
<dbReference type="AlphaFoldDB" id="A0A1H2FUS8"/>
<dbReference type="Proteomes" id="UP000243232">
    <property type="component" value="Chromosome I"/>
</dbReference>
<name>A0A1H2FUS8_9PSED</name>
<reference evidence="2" key="1">
    <citation type="submission" date="2016-10" db="EMBL/GenBank/DDBJ databases">
        <authorList>
            <person name="Varghese N."/>
            <person name="Submissions S."/>
        </authorList>
    </citation>
    <scope>NUCLEOTIDE SEQUENCE [LARGE SCALE GENOMIC DNA]</scope>
    <source>
        <strain evidence="2">DSM 17875</strain>
    </source>
</reference>
<accession>A0A1H2FUS8</accession>
<organism evidence="1 2">
    <name type="scientific">Pseudomonas pohangensis</name>
    <dbReference type="NCBI Taxonomy" id="364197"/>
    <lineage>
        <taxon>Bacteria</taxon>
        <taxon>Pseudomonadati</taxon>
        <taxon>Pseudomonadota</taxon>
        <taxon>Gammaproteobacteria</taxon>
        <taxon>Pseudomonadales</taxon>
        <taxon>Pseudomonadaceae</taxon>
        <taxon>Pseudomonas</taxon>
    </lineage>
</organism>
<dbReference type="InterPro" id="IPR015003">
    <property type="entry name" value="DUF1853"/>
</dbReference>
<evidence type="ECO:0000313" key="2">
    <source>
        <dbReference type="Proteomes" id="UP000243232"/>
    </source>
</evidence>
<dbReference type="STRING" id="364197.SAMN05216296_1829"/>
<dbReference type="RefSeq" id="WP_408003073.1">
    <property type="nucleotide sequence ID" value="NZ_LT629785.1"/>
</dbReference>
<evidence type="ECO:0008006" key="3">
    <source>
        <dbReference type="Google" id="ProtNLM"/>
    </source>
</evidence>
<protein>
    <recommendedName>
        <fullName evidence="3">DUF1853 domain-containing protein</fullName>
    </recommendedName>
</protein>
<sequence>MGERQAQRQTGIDYAPPMLTPDLLDQWLPRLQHPAVRDLAWTLLAAPLLAAPGCPQRHPLSASGWWHNPQWLADWLQEQQQHPEPLLDWLQGARSQRLGIHYERLWQFALQQAPDIELLAANLPVRQGGQTLGELDMLLRDAEGDHHLELAIKLYLGPASGDGQLPANWRGAGRADNLQRKLQHLGSQQLLLCGSPAAQDILAAHGVQQPRPGLWLSGYLFYPWPGGCASPAGSHPQHARGQWLQHHDWPAFQAASSAQHWQPVARDCRLAPSTLQPASSWPAARLEDWRHRLAADAPPILLAGFSQQADGSWTESARVMLLNDQWPGDGADQR</sequence>
<dbReference type="Pfam" id="PF08907">
    <property type="entry name" value="DUF1853"/>
    <property type="match status" value="1"/>
</dbReference>
<keyword evidence="2" id="KW-1185">Reference proteome</keyword>